<keyword evidence="1" id="KW-1133">Transmembrane helix</keyword>
<keyword evidence="1" id="KW-0472">Membrane</keyword>
<gene>
    <name evidence="2" type="ORF">g.81228</name>
</gene>
<dbReference type="AlphaFoldDB" id="A0A2S2QEY9"/>
<evidence type="ECO:0000313" key="2">
    <source>
        <dbReference type="EMBL" id="MBY76294.1"/>
    </source>
</evidence>
<protein>
    <submittedName>
        <fullName evidence="2">Uncharacterized protein</fullName>
    </submittedName>
</protein>
<keyword evidence="1" id="KW-0812">Transmembrane</keyword>
<sequence length="125" mass="15457">MPTYTHINIHTYTRLYCKLYYLFYTVYNICIYIYNLHRCDEKFIKQLKRINQNCRLRPVHNVLQHHNNIHIVIVQTSPDLFFIYVFITKLYTFQFMENAFVPRTLYSPTLIVNFHRSVMYLLFFK</sequence>
<accession>A0A2S2QEY9</accession>
<reference evidence="2" key="1">
    <citation type="submission" date="2018-04" db="EMBL/GenBank/DDBJ databases">
        <title>Transcriptome assembly of Sipha flava.</title>
        <authorList>
            <person name="Scully E.D."/>
            <person name="Geib S.M."/>
            <person name="Palmer N.A."/>
            <person name="Koch K."/>
            <person name="Bradshaw J."/>
            <person name="Heng-Moss T."/>
            <person name="Sarath G."/>
        </authorList>
    </citation>
    <scope>NUCLEOTIDE SEQUENCE</scope>
</reference>
<proteinExistence type="predicted"/>
<dbReference type="EMBL" id="GGMS01007091">
    <property type="protein sequence ID" value="MBY76294.1"/>
    <property type="molecule type" value="Transcribed_RNA"/>
</dbReference>
<name>A0A2S2QEY9_9HEMI</name>
<evidence type="ECO:0000256" key="1">
    <source>
        <dbReference type="SAM" id="Phobius"/>
    </source>
</evidence>
<feature type="transmembrane region" description="Helical" evidence="1">
    <location>
        <begin position="20"/>
        <end position="37"/>
    </location>
</feature>
<organism evidence="2">
    <name type="scientific">Sipha flava</name>
    <name type="common">yellow sugarcane aphid</name>
    <dbReference type="NCBI Taxonomy" id="143950"/>
    <lineage>
        <taxon>Eukaryota</taxon>
        <taxon>Metazoa</taxon>
        <taxon>Ecdysozoa</taxon>
        <taxon>Arthropoda</taxon>
        <taxon>Hexapoda</taxon>
        <taxon>Insecta</taxon>
        <taxon>Pterygota</taxon>
        <taxon>Neoptera</taxon>
        <taxon>Paraneoptera</taxon>
        <taxon>Hemiptera</taxon>
        <taxon>Sternorrhyncha</taxon>
        <taxon>Aphidomorpha</taxon>
        <taxon>Aphidoidea</taxon>
        <taxon>Aphididae</taxon>
        <taxon>Sipha</taxon>
    </lineage>
</organism>